<accession>A0A6A6L7T9</accession>
<evidence type="ECO:0000313" key="2">
    <source>
        <dbReference type="EMBL" id="KAF2296505.1"/>
    </source>
</evidence>
<proteinExistence type="predicted"/>
<dbReference type="AlphaFoldDB" id="A0A6A6L7T9"/>
<feature type="region of interest" description="Disordered" evidence="1">
    <location>
        <begin position="108"/>
        <end position="136"/>
    </location>
</feature>
<reference evidence="2 3" key="1">
    <citation type="journal article" date="2020" name="Mol. Plant">
        <title>The Chromosome-Based Rubber Tree Genome Provides New Insights into Spurge Genome Evolution and Rubber Biosynthesis.</title>
        <authorList>
            <person name="Liu J."/>
            <person name="Shi C."/>
            <person name="Shi C.C."/>
            <person name="Li W."/>
            <person name="Zhang Q.J."/>
            <person name="Zhang Y."/>
            <person name="Li K."/>
            <person name="Lu H.F."/>
            <person name="Shi C."/>
            <person name="Zhu S.T."/>
            <person name="Xiao Z.Y."/>
            <person name="Nan H."/>
            <person name="Yue Y."/>
            <person name="Zhu X.G."/>
            <person name="Wu Y."/>
            <person name="Hong X.N."/>
            <person name="Fan G.Y."/>
            <person name="Tong Y."/>
            <person name="Zhang D."/>
            <person name="Mao C.L."/>
            <person name="Liu Y.L."/>
            <person name="Hao S.J."/>
            <person name="Liu W.Q."/>
            <person name="Lv M.Q."/>
            <person name="Zhang H.B."/>
            <person name="Liu Y."/>
            <person name="Hu-Tang G.R."/>
            <person name="Wang J.P."/>
            <person name="Wang J.H."/>
            <person name="Sun Y.H."/>
            <person name="Ni S.B."/>
            <person name="Chen W.B."/>
            <person name="Zhang X.C."/>
            <person name="Jiao Y.N."/>
            <person name="Eichler E.E."/>
            <person name="Li G.H."/>
            <person name="Liu X."/>
            <person name="Gao L.Z."/>
        </authorList>
    </citation>
    <scope>NUCLEOTIDE SEQUENCE [LARGE SCALE GENOMIC DNA]</scope>
    <source>
        <strain evidence="3">cv. GT1</strain>
        <tissue evidence="2">Leaf</tissue>
    </source>
</reference>
<evidence type="ECO:0000313" key="3">
    <source>
        <dbReference type="Proteomes" id="UP000467840"/>
    </source>
</evidence>
<name>A0A6A6L7T9_HEVBR</name>
<keyword evidence="3" id="KW-1185">Reference proteome</keyword>
<comment type="caution">
    <text evidence="2">The sequence shown here is derived from an EMBL/GenBank/DDBJ whole genome shotgun (WGS) entry which is preliminary data.</text>
</comment>
<gene>
    <name evidence="2" type="ORF">GH714_040483</name>
</gene>
<feature type="region of interest" description="Disordered" evidence="1">
    <location>
        <begin position="154"/>
        <end position="177"/>
    </location>
</feature>
<organism evidence="2 3">
    <name type="scientific">Hevea brasiliensis</name>
    <name type="common">Para rubber tree</name>
    <name type="synonym">Siphonia brasiliensis</name>
    <dbReference type="NCBI Taxonomy" id="3981"/>
    <lineage>
        <taxon>Eukaryota</taxon>
        <taxon>Viridiplantae</taxon>
        <taxon>Streptophyta</taxon>
        <taxon>Embryophyta</taxon>
        <taxon>Tracheophyta</taxon>
        <taxon>Spermatophyta</taxon>
        <taxon>Magnoliopsida</taxon>
        <taxon>eudicotyledons</taxon>
        <taxon>Gunneridae</taxon>
        <taxon>Pentapetalae</taxon>
        <taxon>rosids</taxon>
        <taxon>fabids</taxon>
        <taxon>Malpighiales</taxon>
        <taxon>Euphorbiaceae</taxon>
        <taxon>Crotonoideae</taxon>
        <taxon>Micrandreae</taxon>
        <taxon>Hevea</taxon>
    </lineage>
</organism>
<evidence type="ECO:0000256" key="1">
    <source>
        <dbReference type="SAM" id="MobiDB-lite"/>
    </source>
</evidence>
<dbReference type="EMBL" id="JAAGAX010000013">
    <property type="protein sequence ID" value="KAF2296505.1"/>
    <property type="molecule type" value="Genomic_DNA"/>
</dbReference>
<protein>
    <submittedName>
        <fullName evidence="2">Uncharacterized protein</fullName>
    </submittedName>
</protein>
<sequence>MVESSCHIVRRSSKSLPKVAPRSLFVVYSVASEPVRAWSCPVEDGMEELLITLEDLSAQNITYSKRLVLNMLQALEEEKCLINRRPPYPDSAPPAHVFGELLEDPSIVQSQQQQRRRRGGQARQRESSHPSTMPITEALPHPIFYHPFDSFDARAQPPTQFPEAGPSISIPTFTEYL</sequence>
<dbReference type="Proteomes" id="UP000467840">
    <property type="component" value="Chromosome 7"/>
</dbReference>